<dbReference type="GO" id="GO:0120293">
    <property type="term" value="C:dynein axonemal particle"/>
    <property type="evidence" value="ECO:0007669"/>
    <property type="project" value="UniProtKB-SubCell"/>
</dbReference>
<comment type="function">
    <text evidence="2">In cyliated cells, dynein axonemal particle-specific protein required for deployment of ODA to the axoneme. Interacts with outer dynein arm (ODA) subunits.</text>
</comment>
<evidence type="ECO:0000313" key="7">
    <source>
        <dbReference type="Ensembl" id="ENSCAFP00020032020.1"/>
    </source>
</evidence>
<reference evidence="7" key="1">
    <citation type="submission" date="2025-08" db="UniProtKB">
        <authorList>
            <consortium name="Ensembl"/>
        </authorList>
    </citation>
    <scope>IDENTIFICATION</scope>
</reference>
<evidence type="ECO:0000256" key="3">
    <source>
        <dbReference type="ARBA" id="ARBA00024190"/>
    </source>
</evidence>
<comment type="subcellular location">
    <subcellularLocation>
        <location evidence="3">Dynein axonemal particle</location>
    </subcellularLocation>
</comment>
<name>A0A8C0LHN4_CANLU</name>
<keyword evidence="8" id="KW-1185">Reference proteome</keyword>
<organism evidence="7 8">
    <name type="scientific">Canis lupus dingo</name>
    <name type="common">dingo</name>
    <dbReference type="NCBI Taxonomy" id="286419"/>
    <lineage>
        <taxon>Eukaryota</taxon>
        <taxon>Metazoa</taxon>
        <taxon>Chordata</taxon>
        <taxon>Craniata</taxon>
        <taxon>Vertebrata</taxon>
        <taxon>Euteleostomi</taxon>
        <taxon>Mammalia</taxon>
        <taxon>Eutheria</taxon>
        <taxon>Laurasiatheria</taxon>
        <taxon>Carnivora</taxon>
        <taxon>Caniformia</taxon>
        <taxon>Canidae</taxon>
        <taxon>Canis</taxon>
    </lineage>
</organism>
<feature type="region of interest" description="Disordered" evidence="6">
    <location>
        <begin position="17"/>
        <end position="104"/>
    </location>
</feature>
<evidence type="ECO:0000313" key="8">
    <source>
        <dbReference type="Proteomes" id="UP000694391"/>
    </source>
</evidence>
<evidence type="ECO:0000256" key="4">
    <source>
        <dbReference type="ARBA" id="ARBA00024428"/>
    </source>
</evidence>
<accession>A0A8C0LHN4</accession>
<dbReference type="Pfam" id="PF15773">
    <property type="entry name" value="DAAP1"/>
    <property type="match status" value="1"/>
</dbReference>
<proteinExistence type="predicted"/>
<dbReference type="PANTHER" id="PTHR35977:SF1">
    <property type="entry name" value="DYNEIN AXONEMAL ASSEMBLY FACTOR 8"/>
    <property type="match status" value="1"/>
</dbReference>
<dbReference type="GO" id="GO:0070840">
    <property type="term" value="F:dynein complex binding"/>
    <property type="evidence" value="ECO:0007669"/>
    <property type="project" value="InterPro"/>
</dbReference>
<dbReference type="PANTHER" id="PTHR35977">
    <property type="entry name" value="CHROMOSOME 16 OPEN READING FRAME 71"/>
    <property type="match status" value="1"/>
</dbReference>
<dbReference type="InterPro" id="IPR031531">
    <property type="entry name" value="DNAAF8"/>
</dbReference>
<gene>
    <name evidence="7" type="primary">DNAAF8</name>
</gene>
<dbReference type="Proteomes" id="UP000694391">
    <property type="component" value="Unplaced"/>
</dbReference>
<feature type="region of interest" description="Disordered" evidence="6">
    <location>
        <begin position="128"/>
        <end position="209"/>
    </location>
</feature>
<dbReference type="GeneTree" id="ENSGT00390000015381"/>
<evidence type="ECO:0000256" key="6">
    <source>
        <dbReference type="SAM" id="MobiDB-lite"/>
    </source>
</evidence>
<protein>
    <recommendedName>
        <fullName evidence="4">Dynein axonemal assembly factor 8</fullName>
    </recommendedName>
    <alternativeName>
        <fullName evidence="5">Dynein axonemal-associated protein 1</fullName>
    </alternativeName>
</protein>
<keyword evidence="1" id="KW-0963">Cytoplasm</keyword>
<evidence type="ECO:0000256" key="2">
    <source>
        <dbReference type="ARBA" id="ARBA00024177"/>
    </source>
</evidence>
<sequence length="209" mass="22399">MELMDQLTLLCAAQSRGASAWKVPADAPQDTKPQEAGSRSAPMEPGFQAELGLTLAKGTHPRSPAEPPTIFIDLRPSEPSDVGALESPSSSSSDSEEEEEDTEALRDQWFLLCHRDCTRKSQLLQQLREFRKGTAQPNLPTAAGPGSQKAQIPEDPATSRTKRKSHVPPWAEKQSTQATCPGGSPRVLGDDALGPGTARETLVPPLGQL</sequence>
<evidence type="ECO:0000256" key="1">
    <source>
        <dbReference type="ARBA" id="ARBA00022490"/>
    </source>
</evidence>
<dbReference type="Ensembl" id="ENSCAFT00020036967.1">
    <property type="protein sequence ID" value="ENSCAFP00020032020.1"/>
    <property type="gene ID" value="ENSCAFG00020024946.1"/>
</dbReference>
<dbReference type="AlphaFoldDB" id="A0A8C0LHN4"/>
<evidence type="ECO:0000256" key="5">
    <source>
        <dbReference type="ARBA" id="ARBA00030565"/>
    </source>
</evidence>
<reference evidence="7" key="2">
    <citation type="submission" date="2025-09" db="UniProtKB">
        <authorList>
            <consortium name="Ensembl"/>
        </authorList>
    </citation>
    <scope>IDENTIFICATION</scope>
</reference>